<evidence type="ECO:0000256" key="2">
    <source>
        <dbReference type="ARBA" id="ARBA00022679"/>
    </source>
</evidence>
<keyword evidence="2 3" id="KW-0808">Transferase</keyword>
<name>A0A9X2L2I1_9BACT</name>
<dbReference type="AlphaFoldDB" id="A0A9X2L2I1"/>
<dbReference type="EMBL" id="JANDBC010000001">
    <property type="protein sequence ID" value="MCP9291054.1"/>
    <property type="molecule type" value="Genomic_DNA"/>
</dbReference>
<evidence type="ECO:0000256" key="1">
    <source>
        <dbReference type="ARBA" id="ARBA00022603"/>
    </source>
</evidence>
<dbReference type="Pfam" id="PF03602">
    <property type="entry name" value="Cons_hypoth95"/>
    <property type="match status" value="1"/>
</dbReference>
<dbReference type="PIRSF" id="PIRSF004553">
    <property type="entry name" value="CHP00095"/>
    <property type="match status" value="1"/>
</dbReference>
<evidence type="ECO:0000313" key="3">
    <source>
        <dbReference type="EMBL" id="MCP9291054.1"/>
    </source>
</evidence>
<evidence type="ECO:0000313" key="4">
    <source>
        <dbReference type="Proteomes" id="UP001139125"/>
    </source>
</evidence>
<organism evidence="3 4">
    <name type="scientific">Gracilimonas sediminicola</name>
    <dbReference type="NCBI Taxonomy" id="2952158"/>
    <lineage>
        <taxon>Bacteria</taxon>
        <taxon>Pseudomonadati</taxon>
        <taxon>Balneolota</taxon>
        <taxon>Balneolia</taxon>
        <taxon>Balneolales</taxon>
        <taxon>Balneolaceae</taxon>
        <taxon>Gracilimonas</taxon>
    </lineage>
</organism>
<dbReference type="InterPro" id="IPR004398">
    <property type="entry name" value="RNA_MeTrfase_RsmD"/>
</dbReference>
<sequence>MRIITGKLKGRHFNIPKGLDVRPTTDRTKESIFNLIEARVFMEGTQILDLFAGSGNLGFEAISRGARHVTSVELDAQNVKQIEKTAAEFGIDDQMRIVCSDAQRFLNGMAIPYHFIFCDPPYDYPFMDELIDQVFEENWLTDEGWLILEHDKYKDFTDHPKCTFSKAYGRTIVSIFQKHPVDSE</sequence>
<dbReference type="NCBIfam" id="TIGR00095">
    <property type="entry name" value="16S rRNA (guanine(966)-N(2))-methyltransferase RsmD"/>
    <property type="match status" value="1"/>
</dbReference>
<dbReference type="Proteomes" id="UP001139125">
    <property type="component" value="Unassembled WGS sequence"/>
</dbReference>
<dbReference type="Gene3D" id="3.40.50.150">
    <property type="entry name" value="Vaccinia Virus protein VP39"/>
    <property type="match status" value="1"/>
</dbReference>
<protein>
    <submittedName>
        <fullName evidence="3">16S rRNA (Guanine(966)-N(2))-methyltransferase RsmD</fullName>
        <ecNumber evidence="3">2.1.1.171</ecNumber>
    </submittedName>
</protein>
<dbReference type="PANTHER" id="PTHR43542">
    <property type="entry name" value="METHYLTRANSFERASE"/>
    <property type="match status" value="1"/>
</dbReference>
<dbReference type="InterPro" id="IPR002052">
    <property type="entry name" value="DNA_methylase_N6_adenine_CS"/>
</dbReference>
<dbReference type="PANTHER" id="PTHR43542:SF1">
    <property type="entry name" value="METHYLTRANSFERASE"/>
    <property type="match status" value="1"/>
</dbReference>
<keyword evidence="1 3" id="KW-0489">Methyltransferase</keyword>
<dbReference type="EC" id="2.1.1.171" evidence="3"/>
<dbReference type="CDD" id="cd02440">
    <property type="entry name" value="AdoMet_MTases"/>
    <property type="match status" value="1"/>
</dbReference>
<dbReference type="GO" id="GO:0003676">
    <property type="term" value="F:nucleic acid binding"/>
    <property type="evidence" value="ECO:0007669"/>
    <property type="project" value="InterPro"/>
</dbReference>
<proteinExistence type="predicted"/>
<reference evidence="3" key="1">
    <citation type="submission" date="2022-06" db="EMBL/GenBank/DDBJ databases">
        <title>Gracilimonas sp. CAU 1638 isolated from sea sediment.</title>
        <authorList>
            <person name="Kim W."/>
        </authorList>
    </citation>
    <scope>NUCLEOTIDE SEQUENCE</scope>
    <source>
        <strain evidence="3">CAU 1638</strain>
    </source>
</reference>
<comment type="caution">
    <text evidence="3">The sequence shown here is derived from an EMBL/GenBank/DDBJ whole genome shotgun (WGS) entry which is preliminary data.</text>
</comment>
<keyword evidence="4" id="KW-1185">Reference proteome</keyword>
<dbReference type="RefSeq" id="WP_255133663.1">
    <property type="nucleotide sequence ID" value="NZ_JANDBC010000001.1"/>
</dbReference>
<dbReference type="PROSITE" id="PS00092">
    <property type="entry name" value="N6_MTASE"/>
    <property type="match status" value="1"/>
</dbReference>
<gene>
    <name evidence="3" type="primary">rsmD</name>
    <name evidence="3" type="ORF">NM125_05620</name>
</gene>
<accession>A0A9X2L2I1</accession>
<dbReference type="SUPFAM" id="SSF53335">
    <property type="entry name" value="S-adenosyl-L-methionine-dependent methyltransferases"/>
    <property type="match status" value="1"/>
</dbReference>
<dbReference type="GO" id="GO:0052913">
    <property type="term" value="F:16S rRNA (guanine(966)-N(2))-methyltransferase activity"/>
    <property type="evidence" value="ECO:0007669"/>
    <property type="project" value="UniProtKB-EC"/>
</dbReference>
<dbReference type="InterPro" id="IPR029063">
    <property type="entry name" value="SAM-dependent_MTases_sf"/>
</dbReference>